<dbReference type="AlphaFoldDB" id="A0A0K6HY02"/>
<dbReference type="SUPFAM" id="SSF52540">
    <property type="entry name" value="P-loop containing nucleoside triphosphate hydrolases"/>
    <property type="match status" value="1"/>
</dbReference>
<dbReference type="EMBL" id="CYHE01000004">
    <property type="protein sequence ID" value="CUA95922.1"/>
    <property type="molecule type" value="Genomic_DNA"/>
</dbReference>
<dbReference type="OrthoDB" id="69313at2"/>
<dbReference type="PANTHER" id="PTHR13696">
    <property type="entry name" value="P-LOOP CONTAINING NUCLEOSIDE TRIPHOSPHATE HYDROLASE"/>
    <property type="match status" value="1"/>
</dbReference>
<evidence type="ECO:0000259" key="1">
    <source>
        <dbReference type="Pfam" id="PF01656"/>
    </source>
</evidence>
<name>A0A0K6HY02_9HYPH</name>
<dbReference type="Pfam" id="PF01656">
    <property type="entry name" value="CbiA"/>
    <property type="match status" value="1"/>
</dbReference>
<organism evidence="2 3">
    <name type="scientific">Pannonibacter indicus</name>
    <dbReference type="NCBI Taxonomy" id="466044"/>
    <lineage>
        <taxon>Bacteria</taxon>
        <taxon>Pseudomonadati</taxon>
        <taxon>Pseudomonadota</taxon>
        <taxon>Alphaproteobacteria</taxon>
        <taxon>Hyphomicrobiales</taxon>
        <taxon>Stappiaceae</taxon>
        <taxon>Pannonibacter</taxon>
    </lineage>
</organism>
<accession>A0A0K6HY02</accession>
<dbReference type="Proteomes" id="UP000183900">
    <property type="component" value="Unassembled WGS sequence"/>
</dbReference>
<dbReference type="Gene3D" id="3.40.50.300">
    <property type="entry name" value="P-loop containing nucleotide triphosphate hydrolases"/>
    <property type="match status" value="1"/>
</dbReference>
<dbReference type="CDD" id="cd02042">
    <property type="entry name" value="ParAB_family"/>
    <property type="match status" value="1"/>
</dbReference>
<keyword evidence="3" id="KW-1185">Reference proteome</keyword>
<sequence>MRRILIVNSKGGCGKTTFATTLAAAFAVRGERVFLADADRQRSSLGWLKRRPQGLPVIHGLDWSKGEHDMPSFSQGVIFIDGPGGLRGERAKDLVAEADDIVVPLMPSAFDWDATAAFLKRLAEMKRIRKGKAEILVVANRVRRSRADQLLLQQQAQEAGYPLLTEITGRVIYARHAASGTSVFDPPAAPADVLAQWHPLIQALD</sequence>
<reference evidence="3" key="1">
    <citation type="submission" date="2015-08" db="EMBL/GenBank/DDBJ databases">
        <authorList>
            <person name="Varghese N."/>
        </authorList>
    </citation>
    <scope>NUCLEOTIDE SEQUENCE [LARGE SCALE GENOMIC DNA]</scope>
    <source>
        <strain evidence="3">DSM 23407</strain>
    </source>
</reference>
<dbReference type="InterPro" id="IPR027417">
    <property type="entry name" value="P-loop_NTPase"/>
</dbReference>
<protein>
    <submittedName>
        <fullName evidence="2">Cellulose biosynthesis protein BcsQ</fullName>
    </submittedName>
</protein>
<feature type="domain" description="CobQ/CobB/MinD/ParA nucleotide binding" evidence="1">
    <location>
        <begin position="4"/>
        <end position="181"/>
    </location>
</feature>
<dbReference type="PIRSF" id="PIRSF009320">
    <property type="entry name" value="Nuc_binding_HP_1000"/>
    <property type="match status" value="1"/>
</dbReference>
<dbReference type="PANTHER" id="PTHR13696:SF96">
    <property type="entry name" value="COBQ_COBB_MIND_PARA NUCLEOTIDE BINDING DOMAIN-CONTAINING PROTEIN"/>
    <property type="match status" value="1"/>
</dbReference>
<dbReference type="InterPro" id="IPR050678">
    <property type="entry name" value="DNA_Partitioning_ATPase"/>
</dbReference>
<evidence type="ECO:0000313" key="2">
    <source>
        <dbReference type="EMBL" id="CUA95922.1"/>
    </source>
</evidence>
<evidence type="ECO:0000313" key="3">
    <source>
        <dbReference type="Proteomes" id="UP000183900"/>
    </source>
</evidence>
<gene>
    <name evidence="2" type="ORF">Ga0061067_104215</name>
</gene>
<dbReference type="RefSeq" id="WP_055455475.1">
    <property type="nucleotide sequence ID" value="NZ_CYHE01000004.1"/>
</dbReference>
<dbReference type="InterPro" id="IPR002586">
    <property type="entry name" value="CobQ/CobB/MinD/ParA_Nub-bd_dom"/>
</dbReference>
<proteinExistence type="predicted"/>